<gene>
    <name evidence="9" type="ORF">F0U44_09565</name>
</gene>
<dbReference type="GO" id="GO:1903785">
    <property type="term" value="P:L-valine transmembrane transport"/>
    <property type="evidence" value="ECO:0007669"/>
    <property type="project" value="TreeGrafter"/>
</dbReference>
<evidence type="ECO:0000256" key="8">
    <source>
        <dbReference type="SAM" id="Phobius"/>
    </source>
</evidence>
<dbReference type="InterPro" id="IPR011606">
    <property type="entry name" value="Brnchd-chn_aa_trnsp_permease"/>
</dbReference>
<evidence type="ECO:0000256" key="4">
    <source>
        <dbReference type="ARBA" id="ARBA00022475"/>
    </source>
</evidence>
<evidence type="ECO:0000256" key="2">
    <source>
        <dbReference type="ARBA" id="ARBA00010735"/>
    </source>
</evidence>
<comment type="caution">
    <text evidence="9">The sequence shown here is derived from an EMBL/GenBank/DDBJ whole genome shotgun (WGS) entry which is preliminary data.</text>
</comment>
<keyword evidence="4" id="KW-1003">Cell membrane</keyword>
<keyword evidence="10" id="KW-1185">Reference proteome</keyword>
<reference evidence="9 10" key="2">
    <citation type="submission" date="2019-09" db="EMBL/GenBank/DDBJ databases">
        <authorList>
            <person name="Jin C."/>
        </authorList>
    </citation>
    <scope>NUCLEOTIDE SEQUENCE [LARGE SCALE GENOMIC DNA]</scope>
    <source>
        <strain evidence="9 10">BN130099</strain>
    </source>
</reference>
<feature type="transmembrane region" description="Helical" evidence="8">
    <location>
        <begin position="54"/>
        <end position="76"/>
    </location>
</feature>
<evidence type="ECO:0000256" key="7">
    <source>
        <dbReference type="ARBA" id="ARBA00023136"/>
    </source>
</evidence>
<dbReference type="PANTHER" id="PTHR34979">
    <property type="entry name" value="INNER MEMBRANE PROTEIN YGAZ"/>
    <property type="match status" value="1"/>
</dbReference>
<dbReference type="AlphaFoldDB" id="A0A5B1LG19"/>
<sequence>MIPGDRQVVVDSLGVGIATGAYGVSFGAVAAASGLDVWQACALSLLVFTGASQFAFVGVVAAGGAPLAGSLTALLLGSRNTFYGLALAPHLEVRGWRRLLTAQLIIDESTAMGLGQDDARRTRLAFRLTGVTIFVLWNLATLAGAAAGQALGDPRAYGLDAAVGAAFLGLLWPRLTAWPQRVVAVVGAGAAMGLVPWTPAGVPVILGGAAAVAAGLVLARRRAAVQP</sequence>
<evidence type="ECO:0000256" key="5">
    <source>
        <dbReference type="ARBA" id="ARBA00022692"/>
    </source>
</evidence>
<keyword evidence="3" id="KW-0813">Transport</keyword>
<feature type="transmembrane region" description="Helical" evidence="8">
    <location>
        <begin position="124"/>
        <end position="148"/>
    </location>
</feature>
<name>A0A5B1LG19_9ACTN</name>
<protein>
    <submittedName>
        <fullName evidence="9">AzlC family ABC transporter permease</fullName>
    </submittedName>
</protein>
<feature type="transmembrane region" description="Helical" evidence="8">
    <location>
        <begin position="12"/>
        <end position="34"/>
    </location>
</feature>
<evidence type="ECO:0000313" key="10">
    <source>
        <dbReference type="Proteomes" id="UP000325003"/>
    </source>
</evidence>
<evidence type="ECO:0000256" key="6">
    <source>
        <dbReference type="ARBA" id="ARBA00022989"/>
    </source>
</evidence>
<evidence type="ECO:0000256" key="1">
    <source>
        <dbReference type="ARBA" id="ARBA00004651"/>
    </source>
</evidence>
<reference evidence="9 10" key="1">
    <citation type="submission" date="2019-09" db="EMBL/GenBank/DDBJ databases">
        <title>Nocardioides panacisoli sp. nov., isolated from the soil of a ginseng field.</title>
        <authorList>
            <person name="Cho C."/>
        </authorList>
    </citation>
    <scope>NUCLEOTIDE SEQUENCE [LARGE SCALE GENOMIC DNA]</scope>
    <source>
        <strain evidence="9 10">BN130099</strain>
    </source>
</reference>
<organism evidence="9 10">
    <name type="scientific">Nocardioides humilatus</name>
    <dbReference type="NCBI Taxonomy" id="2607660"/>
    <lineage>
        <taxon>Bacteria</taxon>
        <taxon>Bacillati</taxon>
        <taxon>Actinomycetota</taxon>
        <taxon>Actinomycetes</taxon>
        <taxon>Propionibacteriales</taxon>
        <taxon>Nocardioidaceae</taxon>
        <taxon>Nocardioides</taxon>
    </lineage>
</organism>
<evidence type="ECO:0000256" key="3">
    <source>
        <dbReference type="ARBA" id="ARBA00022448"/>
    </source>
</evidence>
<dbReference type="Pfam" id="PF03591">
    <property type="entry name" value="AzlC"/>
    <property type="match status" value="1"/>
</dbReference>
<dbReference type="EMBL" id="VUJV01000003">
    <property type="protein sequence ID" value="KAA1418730.1"/>
    <property type="molecule type" value="Genomic_DNA"/>
</dbReference>
<dbReference type="RefSeq" id="WP_149728070.1">
    <property type="nucleotide sequence ID" value="NZ_VUJV01000003.1"/>
</dbReference>
<keyword evidence="7 8" id="KW-0472">Membrane</keyword>
<proteinExistence type="inferred from homology"/>
<keyword evidence="5 8" id="KW-0812">Transmembrane</keyword>
<dbReference type="GO" id="GO:0005886">
    <property type="term" value="C:plasma membrane"/>
    <property type="evidence" value="ECO:0007669"/>
    <property type="project" value="UniProtKB-SubCell"/>
</dbReference>
<keyword evidence="6 8" id="KW-1133">Transmembrane helix</keyword>
<dbReference type="PANTHER" id="PTHR34979:SF1">
    <property type="entry name" value="INNER MEMBRANE PROTEIN YGAZ"/>
    <property type="match status" value="1"/>
</dbReference>
<comment type="similarity">
    <text evidence="2">Belongs to the AzlC family.</text>
</comment>
<comment type="subcellular location">
    <subcellularLocation>
        <location evidence="1">Cell membrane</location>
        <topology evidence="1">Multi-pass membrane protein</topology>
    </subcellularLocation>
</comment>
<evidence type="ECO:0000313" key="9">
    <source>
        <dbReference type="EMBL" id="KAA1418730.1"/>
    </source>
</evidence>
<dbReference type="Proteomes" id="UP000325003">
    <property type="component" value="Unassembled WGS sequence"/>
</dbReference>
<accession>A0A5B1LG19</accession>
<feature type="transmembrane region" description="Helical" evidence="8">
    <location>
        <begin position="201"/>
        <end position="219"/>
    </location>
</feature>